<keyword evidence="4" id="KW-1133">Transmembrane helix</keyword>
<dbReference type="GO" id="GO:0003700">
    <property type="term" value="F:DNA-binding transcription factor activity"/>
    <property type="evidence" value="ECO:0007669"/>
    <property type="project" value="InterPro"/>
</dbReference>
<feature type="transmembrane region" description="Helical" evidence="4">
    <location>
        <begin position="64"/>
        <end position="85"/>
    </location>
</feature>
<keyword evidence="1" id="KW-0805">Transcription regulation</keyword>
<evidence type="ECO:0000256" key="3">
    <source>
        <dbReference type="ARBA" id="ARBA00023163"/>
    </source>
</evidence>
<evidence type="ECO:0000313" key="6">
    <source>
        <dbReference type="EMBL" id="SNR94085.1"/>
    </source>
</evidence>
<dbReference type="RefSeq" id="WP_089372174.1">
    <property type="nucleotide sequence ID" value="NZ_BMEP01000008.1"/>
</dbReference>
<feature type="transmembrane region" description="Helical" evidence="4">
    <location>
        <begin position="97"/>
        <end position="116"/>
    </location>
</feature>
<dbReference type="Pfam" id="PF12833">
    <property type="entry name" value="HTH_18"/>
    <property type="match status" value="1"/>
</dbReference>
<dbReference type="PANTHER" id="PTHR43280:SF29">
    <property type="entry name" value="ARAC-FAMILY TRANSCRIPTIONAL REGULATOR"/>
    <property type="match status" value="1"/>
</dbReference>
<evidence type="ECO:0000256" key="2">
    <source>
        <dbReference type="ARBA" id="ARBA00023125"/>
    </source>
</evidence>
<keyword evidence="4" id="KW-0812">Transmembrane</keyword>
<feature type="domain" description="HTH araC/xylS-type" evidence="5">
    <location>
        <begin position="260"/>
        <end position="362"/>
    </location>
</feature>
<dbReference type="EMBL" id="FZNY01000004">
    <property type="protein sequence ID" value="SNR94085.1"/>
    <property type="molecule type" value="Genomic_DNA"/>
</dbReference>
<dbReference type="PROSITE" id="PS00041">
    <property type="entry name" value="HTH_ARAC_FAMILY_1"/>
    <property type="match status" value="1"/>
</dbReference>
<dbReference type="SUPFAM" id="SSF46689">
    <property type="entry name" value="Homeodomain-like"/>
    <property type="match status" value="1"/>
</dbReference>
<evidence type="ECO:0000313" key="7">
    <source>
        <dbReference type="Proteomes" id="UP000198379"/>
    </source>
</evidence>
<keyword evidence="7" id="KW-1185">Reference proteome</keyword>
<dbReference type="Gene3D" id="1.10.10.60">
    <property type="entry name" value="Homeodomain-like"/>
    <property type="match status" value="2"/>
</dbReference>
<evidence type="ECO:0000256" key="4">
    <source>
        <dbReference type="SAM" id="Phobius"/>
    </source>
</evidence>
<name>A0A239AER8_9FLAO</name>
<accession>A0A239AER8</accession>
<organism evidence="6 7">
    <name type="scientific">Dokdonia pacifica</name>
    <dbReference type="NCBI Taxonomy" id="1627892"/>
    <lineage>
        <taxon>Bacteria</taxon>
        <taxon>Pseudomonadati</taxon>
        <taxon>Bacteroidota</taxon>
        <taxon>Flavobacteriia</taxon>
        <taxon>Flavobacteriales</taxon>
        <taxon>Flavobacteriaceae</taxon>
        <taxon>Dokdonia</taxon>
    </lineage>
</organism>
<feature type="transmembrane region" description="Helical" evidence="4">
    <location>
        <begin position="37"/>
        <end position="58"/>
    </location>
</feature>
<dbReference type="InterPro" id="IPR018062">
    <property type="entry name" value="HTH_AraC-typ_CS"/>
</dbReference>
<feature type="transmembrane region" description="Helical" evidence="4">
    <location>
        <begin position="6"/>
        <end position="25"/>
    </location>
</feature>
<feature type="transmembrane region" description="Helical" evidence="4">
    <location>
        <begin position="136"/>
        <end position="162"/>
    </location>
</feature>
<gene>
    <name evidence="6" type="ORF">SAMN06265376_104379</name>
</gene>
<reference evidence="6 7" key="1">
    <citation type="submission" date="2017-06" db="EMBL/GenBank/DDBJ databases">
        <authorList>
            <person name="Kim H.J."/>
            <person name="Triplett B.A."/>
        </authorList>
    </citation>
    <scope>NUCLEOTIDE SEQUENCE [LARGE SCALE GENOMIC DNA]</scope>
    <source>
        <strain evidence="6 7">DSM 25597</strain>
    </source>
</reference>
<dbReference type="InterPro" id="IPR018060">
    <property type="entry name" value="HTH_AraC"/>
</dbReference>
<sequence>MLNIWELFFLFFAFQALAVAVFFFFRKKGDSFSNRILSLFLVLFACNLTYNVLYWSTLLYQLEYIMFYGLLAIIWTLYPPLMYIYARKVIRKKKLQISDLIHLIPTICIIWLYLPIYKLSSIEKLEVLKNQLVGQYIRYTDFILPLCAGTMIFYTIYTYLSFKNIHVGYNKKQWFYWTLGSFACYVIAMLSYYILSYLGVIDTQHDYIIMYVIIFFIASISYFGFKQPEIFEGLSIDQVLPFKKYQKTGLTENHALELKKTLAHYFENNKPYLNTELRLNDVAQELNLSRHHTSQIINEYFDASFFDFVNSYRIEEAKQLLTNNQDLTITDIIFSSGFNNRVSFYKAFKKHTGTTPTSYRTKN</sequence>
<dbReference type="GO" id="GO:0043565">
    <property type="term" value="F:sequence-specific DNA binding"/>
    <property type="evidence" value="ECO:0007669"/>
    <property type="project" value="InterPro"/>
</dbReference>
<dbReference type="SMART" id="SM00342">
    <property type="entry name" value="HTH_ARAC"/>
    <property type="match status" value="1"/>
</dbReference>
<dbReference type="PANTHER" id="PTHR43280">
    <property type="entry name" value="ARAC-FAMILY TRANSCRIPTIONAL REGULATOR"/>
    <property type="match status" value="1"/>
</dbReference>
<dbReference type="InterPro" id="IPR009057">
    <property type="entry name" value="Homeodomain-like_sf"/>
</dbReference>
<dbReference type="Proteomes" id="UP000198379">
    <property type="component" value="Unassembled WGS sequence"/>
</dbReference>
<dbReference type="AlphaFoldDB" id="A0A239AER8"/>
<evidence type="ECO:0000259" key="5">
    <source>
        <dbReference type="PROSITE" id="PS01124"/>
    </source>
</evidence>
<feature type="transmembrane region" description="Helical" evidence="4">
    <location>
        <begin position="174"/>
        <end position="195"/>
    </location>
</feature>
<evidence type="ECO:0000256" key="1">
    <source>
        <dbReference type="ARBA" id="ARBA00023015"/>
    </source>
</evidence>
<proteinExistence type="predicted"/>
<feature type="transmembrane region" description="Helical" evidence="4">
    <location>
        <begin position="207"/>
        <end position="225"/>
    </location>
</feature>
<keyword evidence="4" id="KW-0472">Membrane</keyword>
<dbReference type="PROSITE" id="PS01124">
    <property type="entry name" value="HTH_ARAC_FAMILY_2"/>
    <property type="match status" value="1"/>
</dbReference>
<dbReference type="OrthoDB" id="5492415at2"/>
<keyword evidence="3" id="KW-0804">Transcription</keyword>
<keyword evidence="2" id="KW-0238">DNA-binding</keyword>
<protein>
    <submittedName>
        <fullName evidence="6">Helix-turn-helix domain-containing protein</fullName>
    </submittedName>
</protein>